<feature type="binding site" evidence="8">
    <location>
        <position position="230"/>
    </location>
    <ligand>
        <name>NADP(+)</name>
        <dbReference type="ChEBI" id="CHEBI:58349"/>
    </ligand>
</feature>
<dbReference type="SUPFAM" id="SSF53223">
    <property type="entry name" value="Aminoacid dehydrogenase-like, N-terminal domain"/>
    <property type="match status" value="1"/>
</dbReference>
<dbReference type="InterPro" id="IPR011342">
    <property type="entry name" value="Shikimate_DH"/>
</dbReference>
<dbReference type="GO" id="GO:0009073">
    <property type="term" value="P:aromatic amino acid family biosynthetic process"/>
    <property type="evidence" value="ECO:0007669"/>
    <property type="project" value="UniProtKB-KW"/>
</dbReference>
<keyword evidence="12" id="KW-1185">Reference proteome</keyword>
<dbReference type="GO" id="GO:0009423">
    <property type="term" value="P:chorismate biosynthetic process"/>
    <property type="evidence" value="ECO:0007669"/>
    <property type="project" value="UniProtKB-UniRule"/>
</dbReference>
<feature type="binding site" evidence="8">
    <location>
        <position position="260"/>
    </location>
    <ligand>
        <name>shikimate</name>
        <dbReference type="ChEBI" id="CHEBI:36208"/>
    </ligand>
</feature>
<evidence type="ECO:0000256" key="1">
    <source>
        <dbReference type="ARBA" id="ARBA00004871"/>
    </source>
</evidence>
<dbReference type="GO" id="GO:0019632">
    <property type="term" value="P:shikimate metabolic process"/>
    <property type="evidence" value="ECO:0007669"/>
    <property type="project" value="InterPro"/>
</dbReference>
<comment type="subunit">
    <text evidence="8">Homodimer.</text>
</comment>
<evidence type="ECO:0000256" key="6">
    <source>
        <dbReference type="ARBA" id="ARBA00023141"/>
    </source>
</evidence>
<keyword evidence="3 8" id="KW-0028">Amino-acid biosynthesis</keyword>
<feature type="binding site" evidence="8">
    <location>
        <begin position="14"/>
        <end position="16"/>
    </location>
    <ligand>
        <name>shikimate</name>
        <dbReference type="ChEBI" id="CHEBI:36208"/>
    </ligand>
</feature>
<dbReference type="GO" id="GO:0004764">
    <property type="term" value="F:shikimate 3-dehydrogenase (NADP+) activity"/>
    <property type="evidence" value="ECO:0007669"/>
    <property type="project" value="UniProtKB-UniRule"/>
</dbReference>
<evidence type="ECO:0000256" key="3">
    <source>
        <dbReference type="ARBA" id="ARBA00022605"/>
    </source>
</evidence>
<feature type="binding site" evidence="8">
    <location>
        <position position="103"/>
    </location>
    <ligand>
        <name>shikimate</name>
        <dbReference type="ChEBI" id="CHEBI:36208"/>
    </ligand>
</feature>
<dbReference type="CDD" id="cd01065">
    <property type="entry name" value="NAD_bind_Shikimate_DH"/>
    <property type="match status" value="1"/>
</dbReference>
<dbReference type="RefSeq" id="WP_140927157.1">
    <property type="nucleotide sequence ID" value="NZ_VFSU01000012.1"/>
</dbReference>
<dbReference type="InterPro" id="IPR046346">
    <property type="entry name" value="Aminoacid_DH-like_N_sf"/>
</dbReference>
<sequence length="290" mass="30937">MKRAEVIGDPIAQSKSPLIHGFWLSALGLEGEYRATHMRTDDLPTFFAERRAQPDWAGCNVTMPHKEAVIPFLDRLDPLAEKLRAVNTIVRTGGGELLGFNTDVAGVAEPLKRHLIGGYPGHVATYAQIIGAGGAARAAVLGAIEAGYRDFDIFNRSPARADALAELAGAPFGTGNSLEALGPIRNPNEGEAVQRYSHILINATGMGMGGANPVPIDLSAYYPDTIVFDMVYAPLETPLLAQARALGLRTIDGLEMLVGQAAVAFEHFFGVKPPRERDAELRALLTGGQA</sequence>
<gene>
    <name evidence="8 11" type="primary">aroE</name>
    <name evidence="11" type="ORF">FJQ54_04060</name>
</gene>
<dbReference type="Pfam" id="PF08501">
    <property type="entry name" value="Shikimate_dh_N"/>
    <property type="match status" value="1"/>
</dbReference>
<comment type="similarity">
    <text evidence="8">Belongs to the shikimate dehydrogenase family.</text>
</comment>
<feature type="domain" description="SDH C-terminal" evidence="10">
    <location>
        <begin position="253"/>
        <end position="276"/>
    </location>
</feature>
<evidence type="ECO:0000313" key="12">
    <source>
        <dbReference type="Proteomes" id="UP000319897"/>
    </source>
</evidence>
<dbReference type="EC" id="1.1.1.25" evidence="2 8"/>
<name>A0A501XT78_9SPHN</name>
<dbReference type="PANTHER" id="PTHR21089">
    <property type="entry name" value="SHIKIMATE DEHYDROGENASE"/>
    <property type="match status" value="1"/>
</dbReference>
<dbReference type="GO" id="GO:0008652">
    <property type="term" value="P:amino acid biosynthetic process"/>
    <property type="evidence" value="ECO:0007669"/>
    <property type="project" value="UniProtKB-KW"/>
</dbReference>
<dbReference type="InterPro" id="IPR013708">
    <property type="entry name" value="Shikimate_DH-bd_N"/>
</dbReference>
<keyword evidence="6 8" id="KW-0057">Aromatic amino acid biosynthesis</keyword>
<evidence type="ECO:0000313" key="11">
    <source>
        <dbReference type="EMBL" id="TPE63297.1"/>
    </source>
</evidence>
<comment type="pathway">
    <text evidence="1 8">Metabolic intermediate biosynthesis; chorismate biosynthesis; chorismate from D-erythrose 4-phosphate and phosphoenolpyruvate: step 4/7.</text>
</comment>
<keyword evidence="4 8" id="KW-0521">NADP</keyword>
<dbReference type="Gene3D" id="3.40.50.10860">
    <property type="entry name" value="Leucine Dehydrogenase, chain A, domain 1"/>
    <property type="match status" value="1"/>
</dbReference>
<evidence type="ECO:0000256" key="7">
    <source>
        <dbReference type="ARBA" id="ARBA00049442"/>
    </source>
</evidence>
<proteinExistence type="inferred from homology"/>
<dbReference type="Gene3D" id="3.40.50.720">
    <property type="entry name" value="NAD(P)-binding Rossmann-like Domain"/>
    <property type="match status" value="1"/>
</dbReference>
<feature type="active site" description="Proton acceptor" evidence="8">
    <location>
        <position position="66"/>
    </location>
</feature>
<evidence type="ECO:0000256" key="8">
    <source>
        <dbReference type="HAMAP-Rule" id="MF_00222"/>
    </source>
</evidence>
<dbReference type="InterPro" id="IPR022893">
    <property type="entry name" value="Shikimate_DH_fam"/>
</dbReference>
<dbReference type="GO" id="GO:0050661">
    <property type="term" value="F:NADP binding"/>
    <property type="evidence" value="ECO:0007669"/>
    <property type="project" value="InterPro"/>
</dbReference>
<dbReference type="InterPro" id="IPR036291">
    <property type="entry name" value="NAD(P)-bd_dom_sf"/>
</dbReference>
<feature type="binding site" evidence="8">
    <location>
        <position position="87"/>
    </location>
    <ligand>
        <name>shikimate</name>
        <dbReference type="ChEBI" id="CHEBI:36208"/>
    </ligand>
</feature>
<protein>
    <recommendedName>
        <fullName evidence="2 8">Shikimate dehydrogenase (NADP(+))</fullName>
        <shortName evidence="8">SDH</shortName>
        <ecNumber evidence="2 8">1.1.1.25</ecNumber>
    </recommendedName>
</protein>
<feature type="binding site" evidence="8">
    <location>
        <position position="253"/>
    </location>
    <ligand>
        <name>NADP(+)</name>
        <dbReference type="ChEBI" id="CHEBI:58349"/>
    </ligand>
</feature>
<dbReference type="GO" id="GO:0005829">
    <property type="term" value="C:cytosol"/>
    <property type="evidence" value="ECO:0007669"/>
    <property type="project" value="TreeGrafter"/>
</dbReference>
<feature type="binding site" evidence="8">
    <location>
        <position position="232"/>
    </location>
    <ligand>
        <name>shikimate</name>
        <dbReference type="ChEBI" id="CHEBI:36208"/>
    </ligand>
</feature>
<feature type="binding site" evidence="8">
    <location>
        <position position="62"/>
    </location>
    <ligand>
        <name>shikimate</name>
        <dbReference type="ChEBI" id="CHEBI:36208"/>
    </ligand>
</feature>
<dbReference type="Pfam" id="PF18317">
    <property type="entry name" value="SDH_C"/>
    <property type="match status" value="1"/>
</dbReference>
<evidence type="ECO:0000256" key="5">
    <source>
        <dbReference type="ARBA" id="ARBA00023002"/>
    </source>
</evidence>
<reference evidence="11 12" key="1">
    <citation type="submission" date="2019-06" db="EMBL/GenBank/DDBJ databases">
        <authorList>
            <person name="Lee I."/>
            <person name="Jang G.I."/>
            <person name="Hwang C.Y."/>
        </authorList>
    </citation>
    <scope>NUCLEOTIDE SEQUENCE [LARGE SCALE GENOMIC DNA]</scope>
    <source>
        <strain evidence="11 12">PAMC 28131</strain>
    </source>
</reference>
<evidence type="ECO:0000259" key="10">
    <source>
        <dbReference type="Pfam" id="PF18317"/>
    </source>
</evidence>
<dbReference type="Proteomes" id="UP000319897">
    <property type="component" value="Unassembled WGS sequence"/>
</dbReference>
<evidence type="ECO:0000259" key="9">
    <source>
        <dbReference type="Pfam" id="PF08501"/>
    </source>
</evidence>
<dbReference type="UniPathway" id="UPA00053">
    <property type="reaction ID" value="UER00087"/>
</dbReference>
<dbReference type="HAMAP" id="MF_00222">
    <property type="entry name" value="Shikimate_DH_AroE"/>
    <property type="match status" value="1"/>
</dbReference>
<feature type="domain" description="Shikimate dehydrogenase substrate binding N-terminal" evidence="9">
    <location>
        <begin position="6"/>
        <end position="89"/>
    </location>
</feature>
<dbReference type="InterPro" id="IPR041121">
    <property type="entry name" value="SDH_C"/>
</dbReference>
<evidence type="ECO:0000256" key="2">
    <source>
        <dbReference type="ARBA" id="ARBA00012962"/>
    </source>
</evidence>
<dbReference type="OrthoDB" id="9792692at2"/>
<dbReference type="SUPFAM" id="SSF51735">
    <property type="entry name" value="NAD(P)-binding Rossmann-fold domains"/>
    <property type="match status" value="1"/>
</dbReference>
<dbReference type="AlphaFoldDB" id="A0A501XT78"/>
<dbReference type="EMBL" id="VFSU01000012">
    <property type="protein sequence ID" value="TPE63297.1"/>
    <property type="molecule type" value="Genomic_DNA"/>
</dbReference>
<comment type="catalytic activity">
    <reaction evidence="7 8">
        <text>shikimate + NADP(+) = 3-dehydroshikimate + NADPH + H(+)</text>
        <dbReference type="Rhea" id="RHEA:17737"/>
        <dbReference type="ChEBI" id="CHEBI:15378"/>
        <dbReference type="ChEBI" id="CHEBI:16630"/>
        <dbReference type="ChEBI" id="CHEBI:36208"/>
        <dbReference type="ChEBI" id="CHEBI:57783"/>
        <dbReference type="ChEBI" id="CHEBI:58349"/>
        <dbReference type="EC" id="1.1.1.25"/>
    </reaction>
</comment>
<keyword evidence="5 8" id="KW-0560">Oxidoreductase</keyword>
<dbReference type="PANTHER" id="PTHR21089:SF1">
    <property type="entry name" value="BIFUNCTIONAL 3-DEHYDROQUINATE DEHYDRATASE_SHIKIMATE DEHYDROGENASE, CHLOROPLASTIC"/>
    <property type="match status" value="1"/>
</dbReference>
<organism evidence="11 12">
    <name type="scientific">Sandaracinobacter neustonicus</name>
    <dbReference type="NCBI Taxonomy" id="1715348"/>
    <lineage>
        <taxon>Bacteria</taxon>
        <taxon>Pseudomonadati</taxon>
        <taxon>Pseudomonadota</taxon>
        <taxon>Alphaproteobacteria</taxon>
        <taxon>Sphingomonadales</taxon>
        <taxon>Sphingosinicellaceae</taxon>
        <taxon>Sandaracinobacter</taxon>
    </lineage>
</organism>
<comment type="function">
    <text evidence="8">Involved in the biosynthesis of the chorismate, which leads to the biosynthesis of aromatic amino acids. Catalyzes the reversible NADPH linked reduction of 3-dehydroshikimate (DHSA) to yield shikimate (SA).</text>
</comment>
<comment type="caution">
    <text evidence="11">The sequence shown here is derived from an EMBL/GenBank/DDBJ whole genome shotgun (WGS) entry which is preliminary data.</text>
</comment>
<dbReference type="NCBIfam" id="TIGR00507">
    <property type="entry name" value="aroE"/>
    <property type="match status" value="1"/>
</dbReference>
<comment type="caution">
    <text evidence="8">Lacks conserved residue(s) required for the propagation of feature annotation.</text>
</comment>
<accession>A0A501XT78</accession>
<feature type="binding site" evidence="8">
    <location>
        <begin position="131"/>
        <end position="135"/>
    </location>
    <ligand>
        <name>NADP(+)</name>
        <dbReference type="ChEBI" id="CHEBI:58349"/>
    </ligand>
</feature>
<evidence type="ECO:0000256" key="4">
    <source>
        <dbReference type="ARBA" id="ARBA00022857"/>
    </source>
</evidence>